<dbReference type="SUPFAM" id="SSF48150">
    <property type="entry name" value="DNA-glycosylase"/>
    <property type="match status" value="1"/>
</dbReference>
<dbReference type="GO" id="GO:0140078">
    <property type="term" value="F:class I DNA-(apurinic or apyrimidinic site) endonuclease activity"/>
    <property type="evidence" value="ECO:0007669"/>
    <property type="project" value="UniProtKB-EC"/>
</dbReference>
<evidence type="ECO:0000256" key="3">
    <source>
        <dbReference type="ARBA" id="ARBA00004642"/>
    </source>
</evidence>
<keyword evidence="11" id="KW-0511">Multifunctional enzyme</keyword>
<organism evidence="18 19">
    <name type="scientific">Exaiptasia diaphana</name>
    <name type="common">Tropical sea anemone</name>
    <name type="synonym">Aiptasia pulchella</name>
    <dbReference type="NCBI Taxonomy" id="2652724"/>
    <lineage>
        <taxon>Eukaryota</taxon>
        <taxon>Metazoa</taxon>
        <taxon>Cnidaria</taxon>
        <taxon>Anthozoa</taxon>
        <taxon>Hexacorallia</taxon>
        <taxon>Actiniaria</taxon>
        <taxon>Aiptasiidae</taxon>
        <taxon>Exaiptasia</taxon>
    </lineage>
</organism>
<evidence type="ECO:0000256" key="16">
    <source>
        <dbReference type="SAM" id="MobiDB-lite"/>
    </source>
</evidence>
<comment type="function">
    <text evidence="13">DNA repair enzyme that incises DNA at 8-oxoG residues. Excises 7,8-dihydro-8-oxoguanine and 2,6-diamino-4-hydroxy-5-N-methylformamidopyrimidine (FAPY) from damaged DNA. Has a beta-lyase activity that nicks DNA 3' to the lesion.</text>
</comment>
<keyword evidence="12" id="KW-0326">Glycosidase</keyword>
<reference evidence="18" key="1">
    <citation type="submission" date="2022-11" db="UniProtKB">
        <authorList>
            <consortium name="EnsemblMetazoa"/>
        </authorList>
    </citation>
    <scope>IDENTIFICATION</scope>
</reference>
<evidence type="ECO:0000256" key="5">
    <source>
        <dbReference type="ARBA" id="ARBA00012720"/>
    </source>
</evidence>
<dbReference type="GO" id="GO:0016363">
    <property type="term" value="C:nuclear matrix"/>
    <property type="evidence" value="ECO:0007669"/>
    <property type="project" value="UniProtKB-SubCell"/>
</dbReference>
<evidence type="ECO:0000256" key="11">
    <source>
        <dbReference type="ARBA" id="ARBA00023268"/>
    </source>
</evidence>
<dbReference type="GO" id="GO:0006289">
    <property type="term" value="P:nucleotide-excision repair"/>
    <property type="evidence" value="ECO:0007669"/>
    <property type="project" value="InterPro"/>
</dbReference>
<evidence type="ECO:0000313" key="19">
    <source>
        <dbReference type="Proteomes" id="UP000887567"/>
    </source>
</evidence>
<evidence type="ECO:0000256" key="10">
    <source>
        <dbReference type="ARBA" id="ARBA00023242"/>
    </source>
</evidence>
<evidence type="ECO:0000256" key="13">
    <source>
        <dbReference type="ARBA" id="ARBA00025652"/>
    </source>
</evidence>
<keyword evidence="7" id="KW-0378">Hydrolase</keyword>
<dbReference type="GO" id="GO:0016607">
    <property type="term" value="C:nuclear speck"/>
    <property type="evidence" value="ECO:0007669"/>
    <property type="project" value="UniProtKB-SubCell"/>
</dbReference>
<comment type="similarity">
    <text evidence="4">Belongs to the type-1 OGG1 family.</text>
</comment>
<protein>
    <recommendedName>
        <fullName evidence="15">N-glycosylase/DNA lyase</fullName>
        <ecNumber evidence="5">4.2.99.18</ecNumber>
    </recommendedName>
</protein>
<evidence type="ECO:0000256" key="14">
    <source>
        <dbReference type="ARBA" id="ARBA00044632"/>
    </source>
</evidence>
<dbReference type="FunFam" id="3.30.310.40:FF:000001">
    <property type="entry name" value="N-glycosylase/DNA lyase isoform X2"/>
    <property type="match status" value="1"/>
</dbReference>
<evidence type="ECO:0000256" key="9">
    <source>
        <dbReference type="ARBA" id="ARBA00023239"/>
    </source>
</evidence>
<dbReference type="OMA" id="GYAQEYL"/>
<keyword evidence="19" id="KW-1185">Reference proteome</keyword>
<dbReference type="InterPro" id="IPR011257">
    <property type="entry name" value="DNA_glycosylase"/>
</dbReference>
<dbReference type="GO" id="GO:0034039">
    <property type="term" value="F:8-oxo-7,8-dihydroguanine DNA N-glycosylase activity"/>
    <property type="evidence" value="ECO:0007669"/>
    <property type="project" value="TreeGrafter"/>
</dbReference>
<dbReference type="EC" id="4.2.99.18" evidence="5"/>
<accession>A0A913XQ23</accession>
<sequence>MAAPWRAIPCKVNHLRLDIVLASGQSFRWRQSEDSVWTGVFKGKVWTLKQDDLNIYYQVYEYDSCSKTRKAIKLEPSQDSNDVILRDYFQLDVDVLKLYNKWAEHDPYFKKIASDFSGIRALRQDPIENLFSFICSSNNNISRITGMVEKLCTMYGEKVAKVDGTQYYSFPSVGSLAGPKVEEQLRKQGFGYRAKYIYQSAKMIVDKGVEWLYNLKNVDYEQARQDLMELPGVGAKVADCVCLMSLDKTSAIPVDTHVWQVTAKYYIPNLSKTKSLTDKLYKQIGDYYRHKFGDYAGWAQFVLFSADLKKFQNLQQEVQTLPQKRPSSTTESKPDKTAKKKKS</sequence>
<dbReference type="OrthoDB" id="238681at2759"/>
<dbReference type="KEGG" id="epa:110246388"/>
<dbReference type="FunFam" id="1.10.340.30:FF:000006">
    <property type="entry name" value="N-glycosylase/DNA lyase isoform X2"/>
    <property type="match status" value="1"/>
</dbReference>
<dbReference type="AlphaFoldDB" id="A0A913XQ23"/>
<dbReference type="RefSeq" id="XP_020908393.1">
    <property type="nucleotide sequence ID" value="XM_021052734.2"/>
</dbReference>
<evidence type="ECO:0000256" key="2">
    <source>
        <dbReference type="ARBA" id="ARBA00004324"/>
    </source>
</evidence>
<evidence type="ECO:0000313" key="18">
    <source>
        <dbReference type="EnsemblMetazoa" id="XP_020908393.1"/>
    </source>
</evidence>
<dbReference type="Pfam" id="PF00730">
    <property type="entry name" value="HhH-GPD"/>
    <property type="match status" value="1"/>
</dbReference>
<dbReference type="Pfam" id="PF07934">
    <property type="entry name" value="OGG_N"/>
    <property type="match status" value="1"/>
</dbReference>
<dbReference type="GO" id="GO:0003684">
    <property type="term" value="F:damaged DNA binding"/>
    <property type="evidence" value="ECO:0007669"/>
    <property type="project" value="InterPro"/>
</dbReference>
<dbReference type="InterPro" id="IPR052054">
    <property type="entry name" value="Oxidative_DNA_repair_enzyme"/>
</dbReference>
<name>A0A913XQ23_EXADI</name>
<feature type="region of interest" description="Disordered" evidence="16">
    <location>
        <begin position="318"/>
        <end position="343"/>
    </location>
</feature>
<dbReference type="FunFam" id="1.10.1670.10:FF:000005">
    <property type="entry name" value="N-glycosylase/DNA lyase OGG1"/>
    <property type="match status" value="1"/>
</dbReference>
<keyword evidence="10" id="KW-0539">Nucleus</keyword>
<evidence type="ECO:0000259" key="17">
    <source>
        <dbReference type="SMART" id="SM00478"/>
    </source>
</evidence>
<dbReference type="Gene3D" id="1.10.340.30">
    <property type="entry name" value="Hypothetical protein, domain 2"/>
    <property type="match status" value="1"/>
</dbReference>
<comment type="subcellular location">
    <subcellularLocation>
        <location evidence="1">Nucleus matrix</location>
    </subcellularLocation>
    <subcellularLocation>
        <location evidence="2">Nucleus speckle</location>
    </subcellularLocation>
    <subcellularLocation>
        <location evidence="3">Nucleus</location>
        <location evidence="3">Nucleoplasm</location>
    </subcellularLocation>
</comment>
<dbReference type="PANTHER" id="PTHR10242:SF2">
    <property type="entry name" value="N-GLYCOSYLASE_DNA LYASE"/>
    <property type="match status" value="1"/>
</dbReference>
<dbReference type="CDD" id="cd00056">
    <property type="entry name" value="ENDO3c"/>
    <property type="match status" value="1"/>
</dbReference>
<dbReference type="SUPFAM" id="SSF55945">
    <property type="entry name" value="TATA-box binding protein-like"/>
    <property type="match status" value="1"/>
</dbReference>
<dbReference type="InterPro" id="IPR023170">
    <property type="entry name" value="HhH_base_excis_C"/>
</dbReference>
<evidence type="ECO:0000256" key="1">
    <source>
        <dbReference type="ARBA" id="ARBA00004109"/>
    </source>
</evidence>
<evidence type="ECO:0000256" key="4">
    <source>
        <dbReference type="ARBA" id="ARBA00010679"/>
    </source>
</evidence>
<dbReference type="InterPro" id="IPR003265">
    <property type="entry name" value="HhH-GPD_domain"/>
</dbReference>
<dbReference type="InterPro" id="IPR012904">
    <property type="entry name" value="OGG_N"/>
</dbReference>
<dbReference type="GeneID" id="110246388"/>
<proteinExistence type="inferred from homology"/>
<evidence type="ECO:0000256" key="15">
    <source>
        <dbReference type="ARBA" id="ARBA00073127"/>
    </source>
</evidence>
<keyword evidence="8" id="KW-0234">DNA repair</keyword>
<keyword evidence="9" id="KW-0456">Lyase</keyword>
<dbReference type="Gene3D" id="1.10.1670.10">
    <property type="entry name" value="Helix-hairpin-Helix base-excision DNA repair enzymes (C-terminal)"/>
    <property type="match status" value="1"/>
</dbReference>
<evidence type="ECO:0000256" key="7">
    <source>
        <dbReference type="ARBA" id="ARBA00022801"/>
    </source>
</evidence>
<dbReference type="SMART" id="SM00478">
    <property type="entry name" value="ENDO3c"/>
    <property type="match status" value="1"/>
</dbReference>
<dbReference type="PANTHER" id="PTHR10242">
    <property type="entry name" value="8-OXOGUANINE DNA GLYCOSYLASE"/>
    <property type="match status" value="1"/>
</dbReference>
<dbReference type="Gene3D" id="3.30.310.40">
    <property type="match status" value="1"/>
</dbReference>
<evidence type="ECO:0000256" key="8">
    <source>
        <dbReference type="ARBA" id="ARBA00023204"/>
    </source>
</evidence>
<feature type="compositionally biased region" description="Polar residues" evidence="16">
    <location>
        <begin position="318"/>
        <end position="331"/>
    </location>
</feature>
<evidence type="ECO:0000256" key="6">
    <source>
        <dbReference type="ARBA" id="ARBA00022763"/>
    </source>
</evidence>
<dbReference type="GO" id="GO:0006285">
    <property type="term" value="P:base-excision repair, AP site formation"/>
    <property type="evidence" value="ECO:0007669"/>
    <property type="project" value="TreeGrafter"/>
</dbReference>
<evidence type="ECO:0000256" key="12">
    <source>
        <dbReference type="ARBA" id="ARBA00023295"/>
    </source>
</evidence>
<dbReference type="EnsemblMetazoa" id="XM_021052734.2">
    <property type="protein sequence ID" value="XP_020908393.1"/>
    <property type="gene ID" value="LOC110246388"/>
</dbReference>
<feature type="domain" description="HhH-GPD" evidence="17">
    <location>
        <begin position="135"/>
        <end position="295"/>
    </location>
</feature>
<comment type="catalytic activity">
    <reaction evidence="14">
        <text>2'-deoxyribonucleotide-(2'-deoxyribose 5'-phosphate)-2'-deoxyribonucleotide-DNA = a 3'-end 2'-deoxyribonucleotide-(2,3-dehydro-2,3-deoxyribose 5'-phosphate)-DNA + a 5'-end 5'-phospho-2'-deoxyribonucleoside-DNA + H(+)</text>
        <dbReference type="Rhea" id="RHEA:66592"/>
        <dbReference type="Rhea" id="RHEA-COMP:13180"/>
        <dbReference type="Rhea" id="RHEA-COMP:16897"/>
        <dbReference type="Rhea" id="RHEA-COMP:17067"/>
        <dbReference type="ChEBI" id="CHEBI:15378"/>
        <dbReference type="ChEBI" id="CHEBI:136412"/>
        <dbReference type="ChEBI" id="CHEBI:157695"/>
        <dbReference type="ChEBI" id="CHEBI:167181"/>
        <dbReference type="EC" id="4.2.99.18"/>
    </reaction>
</comment>
<dbReference type="Proteomes" id="UP000887567">
    <property type="component" value="Unplaced"/>
</dbReference>
<keyword evidence="6" id="KW-0227">DNA damage</keyword>